<dbReference type="GO" id="GO:0004190">
    <property type="term" value="F:aspartic-type endopeptidase activity"/>
    <property type="evidence" value="ECO:0007669"/>
    <property type="project" value="UniProtKB-UniRule"/>
</dbReference>
<dbReference type="PRINTS" id="PR00781">
    <property type="entry name" value="LIPOSIGPTASE"/>
</dbReference>
<evidence type="ECO:0000256" key="7">
    <source>
        <dbReference type="ARBA" id="ARBA00022989"/>
    </source>
</evidence>
<dbReference type="EC" id="3.4.23.36" evidence="9"/>
<dbReference type="NCBIfam" id="TIGR00077">
    <property type="entry name" value="lspA"/>
    <property type="match status" value="1"/>
</dbReference>
<dbReference type="AlphaFoldDB" id="A0A081BIJ8"/>
<dbReference type="eggNOG" id="COG0597">
    <property type="taxonomic scope" value="Bacteria"/>
</dbReference>
<keyword evidence="2 9" id="KW-1003">Cell membrane</keyword>
<name>A0A081BIJ8_9LACO</name>
<organism evidence="12 13">
    <name type="scientific">Secundilactobacillus oryzae JCM 18671</name>
    <dbReference type="NCBI Taxonomy" id="1291743"/>
    <lineage>
        <taxon>Bacteria</taxon>
        <taxon>Bacillati</taxon>
        <taxon>Bacillota</taxon>
        <taxon>Bacilli</taxon>
        <taxon>Lactobacillales</taxon>
        <taxon>Lactobacillaceae</taxon>
        <taxon>Secundilactobacillus</taxon>
    </lineage>
</organism>
<dbReference type="UniPathway" id="UPA00665"/>
<dbReference type="HAMAP" id="MF_00161">
    <property type="entry name" value="LspA"/>
    <property type="match status" value="1"/>
</dbReference>
<keyword evidence="6 9" id="KW-0378">Hydrolase</keyword>
<dbReference type="PANTHER" id="PTHR33695">
    <property type="entry name" value="LIPOPROTEIN SIGNAL PEPTIDASE"/>
    <property type="match status" value="1"/>
</dbReference>
<dbReference type="GO" id="GO:0005886">
    <property type="term" value="C:plasma membrane"/>
    <property type="evidence" value="ECO:0007669"/>
    <property type="project" value="UniProtKB-SubCell"/>
</dbReference>
<feature type="transmembrane region" description="Helical" evidence="9">
    <location>
        <begin position="122"/>
        <end position="144"/>
    </location>
</feature>
<comment type="subcellular location">
    <subcellularLocation>
        <location evidence="9">Cell membrane</location>
        <topology evidence="9">Multi-pass membrane protein</topology>
    </subcellularLocation>
</comment>
<dbReference type="Pfam" id="PF01252">
    <property type="entry name" value="Peptidase_A8"/>
    <property type="match status" value="1"/>
</dbReference>
<feature type="transmembrane region" description="Helical" evidence="9">
    <location>
        <begin position="60"/>
        <end position="78"/>
    </location>
</feature>
<dbReference type="PANTHER" id="PTHR33695:SF1">
    <property type="entry name" value="LIPOPROTEIN SIGNAL PEPTIDASE"/>
    <property type="match status" value="1"/>
</dbReference>
<comment type="catalytic activity">
    <reaction evidence="9 10">
        <text>Release of signal peptides from bacterial membrane prolipoproteins. Hydrolyzes -Xaa-Yaa-Zaa-|-(S,diacylglyceryl)Cys-, in which Xaa is hydrophobic (preferably Leu), and Yaa (Ala or Ser) and Zaa (Gly or Ala) have small, neutral side chains.</text>
        <dbReference type="EC" id="3.4.23.36"/>
    </reaction>
</comment>
<evidence type="ECO:0000256" key="5">
    <source>
        <dbReference type="ARBA" id="ARBA00022750"/>
    </source>
</evidence>
<dbReference type="EMBL" id="BBJM01000014">
    <property type="protein sequence ID" value="GAK47866.1"/>
    <property type="molecule type" value="Genomic_DNA"/>
</dbReference>
<evidence type="ECO:0000256" key="11">
    <source>
        <dbReference type="RuleBase" id="RU004181"/>
    </source>
</evidence>
<evidence type="ECO:0000313" key="13">
    <source>
        <dbReference type="Proteomes" id="UP000028700"/>
    </source>
</evidence>
<comment type="caution">
    <text evidence="9">Lacks conserved residue(s) required for the propagation of feature annotation.</text>
</comment>
<evidence type="ECO:0000256" key="9">
    <source>
        <dbReference type="HAMAP-Rule" id="MF_00161"/>
    </source>
</evidence>
<evidence type="ECO:0000256" key="1">
    <source>
        <dbReference type="ARBA" id="ARBA00006139"/>
    </source>
</evidence>
<evidence type="ECO:0000256" key="3">
    <source>
        <dbReference type="ARBA" id="ARBA00022670"/>
    </source>
</evidence>
<feature type="active site" evidence="9">
    <location>
        <position position="112"/>
    </location>
</feature>
<feature type="active site" evidence="9">
    <location>
        <position position="128"/>
    </location>
</feature>
<reference evidence="12" key="1">
    <citation type="journal article" date="2014" name="Genome Announc.">
        <title>Draft Genome Sequence of Lactobacillus oryzae Strain SG293T.</title>
        <authorList>
            <person name="Tanizawa Y."/>
            <person name="Fujisawa T."/>
            <person name="Mochizuki T."/>
            <person name="Kaminuma E."/>
            <person name="Nakamura Y."/>
            <person name="Tohno M."/>
        </authorList>
    </citation>
    <scope>NUCLEOTIDE SEQUENCE [LARGE SCALE GENOMIC DNA]</scope>
    <source>
        <strain evidence="12">SG293</strain>
    </source>
</reference>
<evidence type="ECO:0000256" key="2">
    <source>
        <dbReference type="ARBA" id="ARBA00022475"/>
    </source>
</evidence>
<evidence type="ECO:0000256" key="6">
    <source>
        <dbReference type="ARBA" id="ARBA00022801"/>
    </source>
</evidence>
<evidence type="ECO:0000313" key="12">
    <source>
        <dbReference type="EMBL" id="GAK47866.1"/>
    </source>
</evidence>
<accession>A0A081BIJ8</accession>
<keyword evidence="4 9" id="KW-0812">Transmembrane</keyword>
<sequence>MIILFTLLMIGLIVIDQLIKHAIVAGVALGATKVLVPGVLSLTNLQNDGAAWSILSGQQWLFTIITVFALAVMIYYFWVFRHYWPYALSISLLIAGTLGNFIDRATQGYVVDMFQLDFIHFPIFNFADTCLTVGVVLLLTFMLFEERMKK</sequence>
<keyword evidence="5 9" id="KW-0064">Aspartyl protease</keyword>
<keyword evidence="8 9" id="KW-0472">Membrane</keyword>
<dbReference type="GO" id="GO:0006508">
    <property type="term" value="P:proteolysis"/>
    <property type="evidence" value="ECO:0007669"/>
    <property type="project" value="UniProtKB-KW"/>
</dbReference>
<comment type="caution">
    <text evidence="12">The sequence shown here is derived from an EMBL/GenBank/DDBJ whole genome shotgun (WGS) entry which is preliminary data.</text>
</comment>
<comment type="similarity">
    <text evidence="1 9 11">Belongs to the peptidase A8 family.</text>
</comment>
<protein>
    <recommendedName>
        <fullName evidence="9">Lipoprotein signal peptidase</fullName>
        <ecNumber evidence="9">3.4.23.36</ecNumber>
    </recommendedName>
    <alternativeName>
        <fullName evidence="9">Prolipoprotein signal peptidase</fullName>
    </alternativeName>
    <alternativeName>
        <fullName evidence="9">Signal peptidase II</fullName>
        <shortName evidence="9">SPase II</shortName>
    </alternativeName>
</protein>
<keyword evidence="3 9" id="KW-0645">Protease</keyword>
<feature type="transmembrane region" description="Helical" evidence="9">
    <location>
        <begin position="83"/>
        <end position="102"/>
    </location>
</feature>
<keyword evidence="7 9" id="KW-1133">Transmembrane helix</keyword>
<dbReference type="Proteomes" id="UP000028700">
    <property type="component" value="Unassembled WGS sequence"/>
</dbReference>
<comment type="pathway">
    <text evidence="9">Protein modification; lipoprotein biosynthesis (signal peptide cleavage).</text>
</comment>
<keyword evidence="13" id="KW-1185">Reference proteome</keyword>
<evidence type="ECO:0000256" key="10">
    <source>
        <dbReference type="RuleBase" id="RU000594"/>
    </source>
</evidence>
<evidence type="ECO:0000256" key="4">
    <source>
        <dbReference type="ARBA" id="ARBA00022692"/>
    </source>
</evidence>
<dbReference type="PROSITE" id="PS00855">
    <property type="entry name" value="SPASE_II"/>
    <property type="match status" value="1"/>
</dbReference>
<proteinExistence type="inferred from homology"/>
<evidence type="ECO:0000256" key="8">
    <source>
        <dbReference type="ARBA" id="ARBA00023136"/>
    </source>
</evidence>
<dbReference type="OrthoDB" id="9810259at2"/>
<dbReference type="STRING" id="1291743.LOSG293_140050"/>
<gene>
    <name evidence="9 12" type="primary">lspA</name>
    <name evidence="12" type="ORF">LOSG293_140050</name>
</gene>
<comment type="function">
    <text evidence="9 10">This protein specifically catalyzes the removal of signal peptides from prolipoproteins.</text>
</comment>
<dbReference type="InterPro" id="IPR001872">
    <property type="entry name" value="Peptidase_A8"/>
</dbReference>